<evidence type="ECO:0000256" key="1">
    <source>
        <dbReference type="ARBA" id="ARBA00004651"/>
    </source>
</evidence>
<dbReference type="GO" id="GO:0005886">
    <property type="term" value="C:plasma membrane"/>
    <property type="evidence" value="ECO:0007669"/>
    <property type="project" value="UniProtKB-SubCell"/>
</dbReference>
<comment type="caution">
    <text evidence="8">The sequence shown here is derived from an EMBL/GenBank/DDBJ whole genome shotgun (WGS) entry which is preliminary data.</text>
</comment>
<dbReference type="InterPro" id="IPR051311">
    <property type="entry name" value="DedA_domain"/>
</dbReference>
<evidence type="ECO:0000256" key="2">
    <source>
        <dbReference type="ARBA" id="ARBA00022475"/>
    </source>
</evidence>
<keyword evidence="9" id="KW-1185">Reference proteome</keyword>
<evidence type="ECO:0000256" key="6">
    <source>
        <dbReference type="SAM" id="Phobius"/>
    </source>
</evidence>
<sequence length="254" mass="26901">MMTALASGITSLIAATGYAGVLLLMAIESACVPLPSEVIMPFAGSLVPSGRFWIVGLATAGALGCNLGSSIAYLVGARGGRPAVERFGRFVLLTAEDLDWSERFSARCGGFAVFVARLLPVVRTFIALPAGMARMPALRFHLYTFAGSWLWCLGPGLCLRHPRRGLGPRPNAQGHVPPFRPGDRRRNNIRSWSLRLASAPPSSALKSAVDDDRLYSTARNGGPSAQPPSFIEVTAARVELAVVDAANAVVFVAL</sequence>
<evidence type="ECO:0000313" key="8">
    <source>
        <dbReference type="EMBL" id="MCW6513118.1"/>
    </source>
</evidence>
<dbReference type="Pfam" id="PF09335">
    <property type="entry name" value="VTT_dom"/>
    <property type="match status" value="1"/>
</dbReference>
<protein>
    <submittedName>
        <fullName evidence="8">DedA family protein</fullName>
    </submittedName>
</protein>
<proteinExistence type="predicted"/>
<name>A0AA41Z9S7_9HYPH</name>
<dbReference type="Proteomes" id="UP001165667">
    <property type="component" value="Unassembled WGS sequence"/>
</dbReference>
<feature type="domain" description="VTT" evidence="7">
    <location>
        <begin position="34"/>
        <end position="153"/>
    </location>
</feature>
<reference evidence="8" key="1">
    <citation type="submission" date="2022-05" db="EMBL/GenBank/DDBJ databases">
        <authorList>
            <person name="Pankratov T."/>
        </authorList>
    </citation>
    <scope>NUCLEOTIDE SEQUENCE</scope>
    <source>
        <strain evidence="8">BP6-180914</strain>
    </source>
</reference>
<evidence type="ECO:0000256" key="3">
    <source>
        <dbReference type="ARBA" id="ARBA00022692"/>
    </source>
</evidence>
<keyword evidence="4 6" id="KW-1133">Transmembrane helix</keyword>
<feature type="transmembrane region" description="Helical" evidence="6">
    <location>
        <begin position="108"/>
        <end position="128"/>
    </location>
</feature>
<dbReference type="InterPro" id="IPR032816">
    <property type="entry name" value="VTT_dom"/>
</dbReference>
<gene>
    <name evidence="8" type="ORF">M8523_35285</name>
</gene>
<feature type="transmembrane region" description="Helical" evidence="6">
    <location>
        <begin position="53"/>
        <end position="76"/>
    </location>
</feature>
<evidence type="ECO:0000313" key="9">
    <source>
        <dbReference type="Proteomes" id="UP001165667"/>
    </source>
</evidence>
<dbReference type="PANTHER" id="PTHR42709">
    <property type="entry name" value="ALKALINE PHOSPHATASE LIKE PROTEIN"/>
    <property type="match status" value="1"/>
</dbReference>
<dbReference type="RefSeq" id="WP_282589494.1">
    <property type="nucleotide sequence ID" value="NZ_JAMOIM010000096.1"/>
</dbReference>
<comment type="subcellular location">
    <subcellularLocation>
        <location evidence="1">Cell membrane</location>
        <topology evidence="1">Multi-pass membrane protein</topology>
    </subcellularLocation>
</comment>
<dbReference type="AlphaFoldDB" id="A0AA41Z9S7"/>
<evidence type="ECO:0000259" key="7">
    <source>
        <dbReference type="Pfam" id="PF09335"/>
    </source>
</evidence>
<accession>A0AA41Z9S7</accession>
<keyword evidence="5 6" id="KW-0472">Membrane</keyword>
<evidence type="ECO:0000256" key="5">
    <source>
        <dbReference type="ARBA" id="ARBA00023136"/>
    </source>
</evidence>
<keyword evidence="3 6" id="KW-0812">Transmembrane</keyword>
<organism evidence="8 9">
    <name type="scientific">Lichenifustis flavocetrariae</name>
    <dbReference type="NCBI Taxonomy" id="2949735"/>
    <lineage>
        <taxon>Bacteria</taxon>
        <taxon>Pseudomonadati</taxon>
        <taxon>Pseudomonadota</taxon>
        <taxon>Alphaproteobacteria</taxon>
        <taxon>Hyphomicrobiales</taxon>
        <taxon>Lichenihabitantaceae</taxon>
        <taxon>Lichenifustis</taxon>
    </lineage>
</organism>
<evidence type="ECO:0000256" key="4">
    <source>
        <dbReference type="ARBA" id="ARBA00022989"/>
    </source>
</evidence>
<dbReference type="EMBL" id="JAMOIM010000096">
    <property type="protein sequence ID" value="MCW6513118.1"/>
    <property type="molecule type" value="Genomic_DNA"/>
</dbReference>
<dbReference type="PANTHER" id="PTHR42709:SF6">
    <property type="entry name" value="UNDECAPRENYL PHOSPHATE TRANSPORTER A"/>
    <property type="match status" value="1"/>
</dbReference>
<keyword evidence="2" id="KW-1003">Cell membrane</keyword>